<name>A0ABR9ZVI0_9FIRM</name>
<dbReference type="InterPro" id="IPR005748">
    <property type="entry name" value="DNA_mismatch_repair_MutS"/>
</dbReference>
<dbReference type="NCBIfam" id="TIGR01070">
    <property type="entry name" value="mutS1"/>
    <property type="match status" value="1"/>
</dbReference>
<dbReference type="InterPro" id="IPR007696">
    <property type="entry name" value="DNA_mismatch_repair_MutS_core"/>
</dbReference>
<evidence type="ECO:0000256" key="8">
    <source>
        <dbReference type="NCBIfam" id="TIGR01070"/>
    </source>
</evidence>
<evidence type="ECO:0000256" key="6">
    <source>
        <dbReference type="ARBA" id="ARBA00023204"/>
    </source>
</evidence>
<dbReference type="Pfam" id="PF01624">
    <property type="entry name" value="MutS_I"/>
    <property type="match status" value="1"/>
</dbReference>
<reference evidence="12 13" key="1">
    <citation type="submission" date="2020-11" db="EMBL/GenBank/DDBJ databases">
        <title>Fusibacter basophilias sp. nov.</title>
        <authorList>
            <person name="Qiu D."/>
        </authorList>
    </citation>
    <scope>NUCLEOTIDE SEQUENCE [LARGE SCALE GENOMIC DNA]</scope>
    <source>
        <strain evidence="12 13">Q10-2</strain>
    </source>
</reference>
<proteinExistence type="inferred from homology"/>
<keyword evidence="13" id="KW-1185">Reference proteome</keyword>
<dbReference type="HAMAP" id="MF_00096">
    <property type="entry name" value="MutS"/>
    <property type="match status" value="1"/>
</dbReference>
<dbReference type="SUPFAM" id="SSF55271">
    <property type="entry name" value="DNA repair protein MutS, domain I"/>
    <property type="match status" value="1"/>
</dbReference>
<dbReference type="Pfam" id="PF05192">
    <property type="entry name" value="MutS_III"/>
    <property type="match status" value="1"/>
</dbReference>
<dbReference type="CDD" id="cd03284">
    <property type="entry name" value="ABC_MutS1"/>
    <property type="match status" value="1"/>
</dbReference>
<organism evidence="12 13">
    <name type="scientific">Fusibacter ferrireducens</name>
    <dbReference type="NCBI Taxonomy" id="2785058"/>
    <lineage>
        <taxon>Bacteria</taxon>
        <taxon>Bacillati</taxon>
        <taxon>Bacillota</taxon>
        <taxon>Clostridia</taxon>
        <taxon>Eubacteriales</taxon>
        <taxon>Eubacteriales Family XII. Incertae Sedis</taxon>
        <taxon>Fusibacter</taxon>
    </lineage>
</organism>
<dbReference type="PANTHER" id="PTHR11361:SF34">
    <property type="entry name" value="DNA MISMATCH REPAIR PROTEIN MSH1, MITOCHONDRIAL"/>
    <property type="match status" value="1"/>
</dbReference>
<keyword evidence="4 7" id="KW-0067">ATP-binding</keyword>
<dbReference type="EMBL" id="JADKNH010000006">
    <property type="protein sequence ID" value="MBF4693619.1"/>
    <property type="molecule type" value="Genomic_DNA"/>
</dbReference>
<dbReference type="Pfam" id="PF05188">
    <property type="entry name" value="MutS_II"/>
    <property type="match status" value="1"/>
</dbReference>
<dbReference type="Gene3D" id="3.40.50.300">
    <property type="entry name" value="P-loop containing nucleotide triphosphate hydrolases"/>
    <property type="match status" value="1"/>
</dbReference>
<evidence type="ECO:0000256" key="4">
    <source>
        <dbReference type="ARBA" id="ARBA00022840"/>
    </source>
</evidence>
<evidence type="ECO:0000313" key="12">
    <source>
        <dbReference type="EMBL" id="MBF4693619.1"/>
    </source>
</evidence>
<feature type="region of interest" description="Disordered" evidence="10">
    <location>
        <begin position="807"/>
        <end position="831"/>
    </location>
</feature>
<dbReference type="InterPro" id="IPR007695">
    <property type="entry name" value="DNA_mismatch_repair_MutS-lik_N"/>
</dbReference>
<comment type="function">
    <text evidence="7">This protein is involved in the repair of mismatches in DNA. It is possible that it carries out the mismatch recognition step. This protein has a weak ATPase activity.</text>
</comment>
<evidence type="ECO:0000256" key="3">
    <source>
        <dbReference type="ARBA" id="ARBA00022763"/>
    </source>
</evidence>
<protein>
    <recommendedName>
        <fullName evidence="7 8">DNA mismatch repair protein MutS</fullName>
    </recommendedName>
</protein>
<dbReference type="InterPro" id="IPR027417">
    <property type="entry name" value="P-loop_NTPase"/>
</dbReference>
<dbReference type="InterPro" id="IPR036187">
    <property type="entry name" value="DNA_mismatch_repair_MutS_sf"/>
</dbReference>
<evidence type="ECO:0000256" key="9">
    <source>
        <dbReference type="RuleBase" id="RU003756"/>
    </source>
</evidence>
<keyword evidence="3 7" id="KW-0227">DNA damage</keyword>
<dbReference type="Pfam" id="PF05190">
    <property type="entry name" value="MutS_IV"/>
    <property type="match status" value="1"/>
</dbReference>
<dbReference type="InterPro" id="IPR000432">
    <property type="entry name" value="DNA_mismatch_repair_MutS_C"/>
</dbReference>
<dbReference type="Gene3D" id="3.30.420.110">
    <property type="entry name" value="MutS, connector domain"/>
    <property type="match status" value="1"/>
</dbReference>
<keyword evidence="5 7" id="KW-0238">DNA-binding</keyword>
<evidence type="ECO:0000256" key="10">
    <source>
        <dbReference type="SAM" id="MobiDB-lite"/>
    </source>
</evidence>
<evidence type="ECO:0000259" key="11">
    <source>
        <dbReference type="PROSITE" id="PS00486"/>
    </source>
</evidence>
<dbReference type="SUPFAM" id="SSF48334">
    <property type="entry name" value="DNA repair protein MutS, domain III"/>
    <property type="match status" value="1"/>
</dbReference>
<dbReference type="SUPFAM" id="SSF52540">
    <property type="entry name" value="P-loop containing nucleoside triphosphate hydrolases"/>
    <property type="match status" value="1"/>
</dbReference>
<dbReference type="PROSITE" id="PS00486">
    <property type="entry name" value="DNA_MISMATCH_REPAIR_2"/>
    <property type="match status" value="1"/>
</dbReference>
<dbReference type="NCBIfam" id="NF003810">
    <property type="entry name" value="PRK05399.1"/>
    <property type="match status" value="1"/>
</dbReference>
<accession>A0ABR9ZVI0</accession>
<dbReference type="Proteomes" id="UP000614200">
    <property type="component" value="Unassembled WGS sequence"/>
</dbReference>
<dbReference type="PANTHER" id="PTHR11361">
    <property type="entry name" value="DNA MISMATCH REPAIR PROTEIN MUTS FAMILY MEMBER"/>
    <property type="match status" value="1"/>
</dbReference>
<keyword evidence="2 7" id="KW-0547">Nucleotide-binding</keyword>
<gene>
    <name evidence="7 12" type="primary">mutS</name>
    <name evidence="12" type="ORF">ISU02_10825</name>
</gene>
<dbReference type="Gene3D" id="3.40.1170.10">
    <property type="entry name" value="DNA repair protein MutS, domain I"/>
    <property type="match status" value="1"/>
</dbReference>
<feature type="binding site" evidence="7">
    <location>
        <begin position="613"/>
        <end position="620"/>
    </location>
    <ligand>
        <name>ATP</name>
        <dbReference type="ChEBI" id="CHEBI:30616"/>
    </ligand>
</feature>
<dbReference type="PIRSF" id="PIRSF037677">
    <property type="entry name" value="DNA_mis_repair_Msh6"/>
    <property type="match status" value="1"/>
</dbReference>
<dbReference type="InterPro" id="IPR016151">
    <property type="entry name" value="DNA_mismatch_repair_MutS_N"/>
</dbReference>
<dbReference type="InterPro" id="IPR007860">
    <property type="entry name" value="DNA_mmatch_repair_MutS_con_dom"/>
</dbReference>
<dbReference type="SMART" id="SM00533">
    <property type="entry name" value="MUTSd"/>
    <property type="match status" value="1"/>
</dbReference>
<dbReference type="SUPFAM" id="SSF53150">
    <property type="entry name" value="DNA repair protein MutS, domain II"/>
    <property type="match status" value="1"/>
</dbReference>
<dbReference type="Pfam" id="PF00488">
    <property type="entry name" value="MutS_V"/>
    <property type="match status" value="1"/>
</dbReference>
<keyword evidence="6 7" id="KW-0234">DNA repair</keyword>
<evidence type="ECO:0000256" key="1">
    <source>
        <dbReference type="ARBA" id="ARBA00006271"/>
    </source>
</evidence>
<feature type="domain" description="DNA mismatch repair proteins mutS family" evidence="11">
    <location>
        <begin position="687"/>
        <end position="703"/>
    </location>
</feature>
<dbReference type="SMART" id="SM00534">
    <property type="entry name" value="MUTSac"/>
    <property type="match status" value="1"/>
</dbReference>
<evidence type="ECO:0000256" key="7">
    <source>
        <dbReference type="HAMAP-Rule" id="MF_00096"/>
    </source>
</evidence>
<dbReference type="Gene3D" id="1.10.1420.10">
    <property type="match status" value="2"/>
</dbReference>
<sequence length="884" mass="100239">MMRQYFEIKEQYEDYILFYRLGDFYEMFFDDAVVASKALEITLTGRNCGLEERAPLCGIPYHAMEGYLKKLIEKGFKVAICEQVEDPALAKGIVKREVIRVITPGTVIDPDMLDATENNYIAAISMNEQKFGLAYCDITTGTFKTTEILEVERLIDEIIKIDPSEIITNSQTGIDKALEQSLIDQDMILSPYYAHAFGDENAHKVISRIFKVFSVESIGLNDFPVALSATGALLSYIEETAKTPLSHLHKIEIYHDSNFMILDKYTRRNLELVETMRSKEKKGSLLWVLDKTATAMGARKLKAWIEEPLIQIEAIKKRHQTVAVLVEDLLLRSDLREYMKQIYDLERLTSKLVYGNINPRDLVALKNSLFVIPEIKTRLEMMEEGLLKTIYDDIDSLEDVYQLIEDAIVEEPPYTLKDGGVIKTTYNTELENLRDAVLNGKQWILDIENKEKEKTGIKTLKIGFNKVFGYYIEISKGSAKLAPEHYIRKQTLANAERYITPELKKIEETVLHAEEKIGRLESELFSALKQEIMVEIERIQKTAYAVASLDALVSFAEVSYRYGYVMPKMSKKQVINIKNGRHPVIERIFNDELFIPNDTLLDQDAHQFYIITGPNMAGKSTYLRQVALITLMAQIGCFVPADRAEIGIVDRIFTRVGASDDLSQGQSTFMVEMNELANILNNASPRALIILDEIGRGTSTYDGLSIAWSVVEYISKLKTKALFATHYHELTELEGKLHGVCNFRISVKESKDDILFLRKIERGGANQSYGIQVAKLAGVPNPVIERAKEILAKLEVNDINNNIHNLNAEDKTTDSKNVPNETLGDAPSDDARGQQMEALNAARSAYTIDESLFKYLENIDVEQLTPIESMNTLYQIVSQFKNGK</sequence>
<evidence type="ECO:0000313" key="13">
    <source>
        <dbReference type="Proteomes" id="UP000614200"/>
    </source>
</evidence>
<dbReference type="InterPro" id="IPR036678">
    <property type="entry name" value="MutS_con_dom_sf"/>
</dbReference>
<evidence type="ECO:0000256" key="2">
    <source>
        <dbReference type="ARBA" id="ARBA00022741"/>
    </source>
</evidence>
<dbReference type="InterPro" id="IPR017261">
    <property type="entry name" value="DNA_mismatch_repair_MutS/MSH"/>
</dbReference>
<dbReference type="InterPro" id="IPR045076">
    <property type="entry name" value="MutS"/>
</dbReference>
<evidence type="ECO:0000256" key="5">
    <source>
        <dbReference type="ARBA" id="ARBA00023125"/>
    </source>
</evidence>
<comment type="similarity">
    <text evidence="1 7 9">Belongs to the DNA mismatch repair MutS family.</text>
</comment>
<comment type="caution">
    <text evidence="12">The sequence shown here is derived from an EMBL/GenBank/DDBJ whole genome shotgun (WGS) entry which is preliminary data.</text>
</comment>
<dbReference type="InterPro" id="IPR007861">
    <property type="entry name" value="DNA_mismatch_repair_MutS_clamp"/>
</dbReference>